<comment type="subcellular location">
    <subcellularLocation>
        <location evidence="1">Membrane</location>
    </subcellularLocation>
</comment>
<protein>
    <recommendedName>
        <fullName evidence="5">Dystroglycan</fullName>
    </recommendedName>
</protein>
<proteinExistence type="predicted"/>
<dbReference type="InterPro" id="IPR013783">
    <property type="entry name" value="Ig-like_fold"/>
</dbReference>
<keyword evidence="2" id="KW-0472">Membrane</keyword>
<reference evidence="3" key="1">
    <citation type="submission" date="2019-04" db="EMBL/GenBank/DDBJ databases">
        <title>Genome assembly of Zosterops borbonicus 15179.</title>
        <authorList>
            <person name="Leroy T."/>
            <person name="Anselmetti Y."/>
            <person name="Tilak M.-K."/>
            <person name="Nabholz B."/>
        </authorList>
    </citation>
    <scope>NUCLEOTIDE SEQUENCE</scope>
    <source>
        <strain evidence="3">HGM_15179</strain>
        <tissue evidence="3">Muscle</tissue>
    </source>
</reference>
<dbReference type="PANTHER" id="PTHR21559">
    <property type="entry name" value="DYSTROGLYCAN-RELATED"/>
    <property type="match status" value="1"/>
</dbReference>
<dbReference type="GO" id="GO:0016203">
    <property type="term" value="P:muscle attachment"/>
    <property type="evidence" value="ECO:0007669"/>
    <property type="project" value="TreeGrafter"/>
</dbReference>
<dbReference type="GO" id="GO:0007411">
    <property type="term" value="P:axon guidance"/>
    <property type="evidence" value="ECO:0007669"/>
    <property type="project" value="TreeGrafter"/>
</dbReference>
<evidence type="ECO:0000256" key="1">
    <source>
        <dbReference type="ARBA" id="ARBA00004370"/>
    </source>
</evidence>
<keyword evidence="4" id="KW-1185">Reference proteome</keyword>
<gene>
    <name evidence="3" type="ORF">HGM15179_015918</name>
</gene>
<dbReference type="SUPFAM" id="SSF49313">
    <property type="entry name" value="Cadherin-like"/>
    <property type="match status" value="1"/>
</dbReference>
<dbReference type="InterPro" id="IPR015919">
    <property type="entry name" value="Cadherin-like_sf"/>
</dbReference>
<dbReference type="AlphaFoldDB" id="A0A8K1G3N7"/>
<comment type="caution">
    <text evidence="3">The sequence shown here is derived from an EMBL/GenBank/DDBJ whole genome shotgun (WGS) entry which is preliminary data.</text>
</comment>
<dbReference type="SUPFAM" id="SSF111006">
    <property type="entry name" value="Dystroglycan, domain 2"/>
    <property type="match status" value="1"/>
</dbReference>
<dbReference type="GO" id="GO:0043236">
    <property type="term" value="F:laminin binding"/>
    <property type="evidence" value="ECO:0007669"/>
    <property type="project" value="TreeGrafter"/>
</dbReference>
<dbReference type="GO" id="GO:0002009">
    <property type="term" value="P:morphogenesis of an epithelium"/>
    <property type="evidence" value="ECO:0007669"/>
    <property type="project" value="TreeGrafter"/>
</dbReference>
<sequence>MVTLVSGADLPKWLEFNPKTNTLQGLPMAGEGGVYLLNLAASGVVPAQETLRAAGNLTIHVQDSSLSLEMCGREAPITCAEIILSAGAAALGAGERLSVVRRMAEYLHLDSSALTLLQHTAPTARGTHVLAQDTAHIELTAGRYLGLSWPLTCGAFALLHEFTQVLRHNVNSYHLSRLLGYEIAGWRILRRGEYERKSPRLRRRQLMITPTPALKPTRITQKPAAGEATRPLFFPVPSQLLTPLVLSLRATQSLTTFCAESTTMASYKMQNNIHLASQESLVTLEMDSAWDMPANPTVSIMFADSHFPDLSPSLMTETMLLFSELEVLPAGASGTSLLLEQPEPHVPETDSYFLSSKSEISTYHLLQDISSDTEQLSRPWVIKILQEWPHSSAVTFSPKMELHPLLPGAMSVLEVPDYSNEAKSNFPELEKPSDAPLCPEALPSLLQVASVRATTLYGFTSPIKDTFPAVLASSSLREVFTNGYEPQPKPSVTIPQPSGFSFAGEKSTAASVAQREAQTLYSKLIFSAEASASFPLTLTSTVPGKAEGPHEPSLITLSHPDTTPVLTVPEDFSTLHMSRLSRPTNTFSPSYNSSMLRTEPKPTRILSSGTEELLSDKDLGTSGILPNVTKPTLESHNISGIKPDAVEAPLMTLFNATSHLPSSIPGVGETLLPSHLDPSSQLFPSSERLQFVESAWILLPFSASQELQTVT</sequence>
<dbReference type="OrthoDB" id="5990676at2759"/>
<dbReference type="EMBL" id="SWJQ01000747">
    <property type="protein sequence ID" value="TRZ11196.1"/>
    <property type="molecule type" value="Genomic_DNA"/>
</dbReference>
<accession>A0A8K1G3N7</accession>
<organism evidence="3 4">
    <name type="scientific">Zosterops borbonicus</name>
    <dbReference type="NCBI Taxonomy" id="364589"/>
    <lineage>
        <taxon>Eukaryota</taxon>
        <taxon>Metazoa</taxon>
        <taxon>Chordata</taxon>
        <taxon>Craniata</taxon>
        <taxon>Vertebrata</taxon>
        <taxon>Euteleostomi</taxon>
        <taxon>Archelosauria</taxon>
        <taxon>Archosauria</taxon>
        <taxon>Dinosauria</taxon>
        <taxon>Saurischia</taxon>
        <taxon>Theropoda</taxon>
        <taxon>Coelurosauria</taxon>
        <taxon>Aves</taxon>
        <taxon>Neognathae</taxon>
        <taxon>Neoaves</taxon>
        <taxon>Telluraves</taxon>
        <taxon>Australaves</taxon>
        <taxon>Passeriformes</taxon>
        <taxon>Sylvioidea</taxon>
        <taxon>Zosteropidae</taxon>
        <taxon>Zosterops</taxon>
    </lineage>
</organism>
<dbReference type="InterPro" id="IPR027468">
    <property type="entry name" value="Alpha-dystroglycan_domain_2"/>
</dbReference>
<dbReference type="PANTHER" id="PTHR21559:SF24">
    <property type="entry name" value="DYSTROGLYCAN 1"/>
    <property type="match status" value="1"/>
</dbReference>
<dbReference type="Proteomes" id="UP000796761">
    <property type="component" value="Unassembled WGS sequence"/>
</dbReference>
<evidence type="ECO:0000313" key="4">
    <source>
        <dbReference type="Proteomes" id="UP000796761"/>
    </source>
</evidence>
<evidence type="ECO:0000256" key="2">
    <source>
        <dbReference type="ARBA" id="ARBA00023136"/>
    </source>
</evidence>
<dbReference type="GO" id="GO:0021675">
    <property type="term" value="P:nerve development"/>
    <property type="evidence" value="ECO:0007669"/>
    <property type="project" value="TreeGrafter"/>
</dbReference>
<dbReference type="Gene3D" id="2.60.40.10">
    <property type="entry name" value="Immunoglobulins"/>
    <property type="match status" value="1"/>
</dbReference>
<dbReference type="GO" id="GO:0005509">
    <property type="term" value="F:calcium ion binding"/>
    <property type="evidence" value="ECO:0007669"/>
    <property type="project" value="InterPro"/>
</dbReference>
<dbReference type="Gene3D" id="3.30.70.1040">
    <property type="entry name" value="Dystroglycan, domain 2"/>
    <property type="match status" value="1"/>
</dbReference>
<name>A0A8K1G3N7_9PASS</name>
<dbReference type="GO" id="GO:0042383">
    <property type="term" value="C:sarcolemma"/>
    <property type="evidence" value="ECO:0007669"/>
    <property type="project" value="TreeGrafter"/>
</dbReference>
<evidence type="ECO:0008006" key="5">
    <source>
        <dbReference type="Google" id="ProtNLM"/>
    </source>
</evidence>
<dbReference type="GO" id="GO:0016011">
    <property type="term" value="C:dystroglycan complex"/>
    <property type="evidence" value="ECO:0007669"/>
    <property type="project" value="TreeGrafter"/>
</dbReference>
<evidence type="ECO:0000313" key="3">
    <source>
        <dbReference type="EMBL" id="TRZ11196.1"/>
    </source>
</evidence>